<name>A0AA87ZZZ1_FICCA</name>
<sequence>MGNVSQEAIKLLEALMDQVEEPLKRTFQNVHQGYKAETLARFLRAREWNVSKAHKMLVDSLNWRVQNEIDNILAKPIIPAELYRAVRDSQLIGLSGYSREGLPVFAIGCGLSTFDKASVHYYVQSHIQINEYRDRVILPAASKKHGRAITTCVKVVKPLLQERTKKKVQVLSGCGRDELLKIMDYSSLPHFCKREGSGSSRNSDNGTEYCFSFDHPFHQQLYNYIKQQSLIAEPAKPIKQGSFHVDLPEPAPEGTEIAKTIESELNKLGKGNGPKGLSDSLNGIRLNGA</sequence>
<protein>
    <recommendedName>
        <fullName evidence="2">CRAL/TRIO N-terminal domain-containing protein</fullName>
    </recommendedName>
</protein>
<dbReference type="Gene3D" id="3.40.525.10">
    <property type="entry name" value="CRAL-TRIO lipid binding domain"/>
    <property type="match status" value="2"/>
</dbReference>
<dbReference type="SUPFAM" id="SSF52087">
    <property type="entry name" value="CRAL/TRIO domain"/>
    <property type="match status" value="1"/>
</dbReference>
<dbReference type="Proteomes" id="UP001187192">
    <property type="component" value="Unassembled WGS sequence"/>
</dbReference>
<dbReference type="InterPro" id="IPR036865">
    <property type="entry name" value="CRAL-TRIO_dom_sf"/>
</dbReference>
<feature type="domain" description="CRAL/TRIO N-terminal" evidence="2">
    <location>
        <begin position="35"/>
        <end position="60"/>
    </location>
</feature>
<gene>
    <name evidence="3" type="ORF">TIFTF001_006205</name>
</gene>
<feature type="region of interest" description="Disordered" evidence="1">
    <location>
        <begin position="266"/>
        <end position="289"/>
    </location>
</feature>
<reference evidence="3" key="1">
    <citation type="submission" date="2023-07" db="EMBL/GenBank/DDBJ databases">
        <title>draft genome sequence of fig (Ficus carica).</title>
        <authorList>
            <person name="Takahashi T."/>
            <person name="Nishimura K."/>
        </authorList>
    </citation>
    <scope>NUCLEOTIDE SEQUENCE</scope>
</reference>
<keyword evidence="4" id="KW-1185">Reference proteome</keyword>
<dbReference type="PANTHER" id="PTHR46226">
    <property type="entry name" value="CRAL-TRIO DOMAIN-CONTAINING PROTEIN"/>
    <property type="match status" value="1"/>
</dbReference>
<evidence type="ECO:0000256" key="1">
    <source>
        <dbReference type="SAM" id="MobiDB-lite"/>
    </source>
</evidence>
<evidence type="ECO:0000259" key="2">
    <source>
        <dbReference type="SMART" id="SM01100"/>
    </source>
</evidence>
<dbReference type="InterPro" id="IPR036273">
    <property type="entry name" value="CRAL/TRIO_N_dom_sf"/>
</dbReference>
<proteinExistence type="predicted"/>
<organism evidence="3 4">
    <name type="scientific">Ficus carica</name>
    <name type="common">Common fig</name>
    <dbReference type="NCBI Taxonomy" id="3494"/>
    <lineage>
        <taxon>Eukaryota</taxon>
        <taxon>Viridiplantae</taxon>
        <taxon>Streptophyta</taxon>
        <taxon>Embryophyta</taxon>
        <taxon>Tracheophyta</taxon>
        <taxon>Spermatophyta</taxon>
        <taxon>Magnoliopsida</taxon>
        <taxon>eudicotyledons</taxon>
        <taxon>Gunneridae</taxon>
        <taxon>Pentapetalae</taxon>
        <taxon>rosids</taxon>
        <taxon>fabids</taxon>
        <taxon>Rosales</taxon>
        <taxon>Moraceae</taxon>
        <taxon>Ficeae</taxon>
        <taxon>Ficus</taxon>
    </lineage>
</organism>
<dbReference type="SMART" id="SM01100">
    <property type="entry name" value="CRAL_TRIO_N"/>
    <property type="match status" value="1"/>
</dbReference>
<accession>A0AA87ZZZ1</accession>
<dbReference type="EMBL" id="BTGU01000006">
    <property type="protein sequence ID" value="GMN36673.1"/>
    <property type="molecule type" value="Genomic_DNA"/>
</dbReference>
<dbReference type="Pfam" id="PF03765">
    <property type="entry name" value="CRAL_TRIO_N"/>
    <property type="match status" value="1"/>
</dbReference>
<dbReference type="AlphaFoldDB" id="A0AA87ZZZ1"/>
<dbReference type="SUPFAM" id="SSF46938">
    <property type="entry name" value="CRAL/TRIO N-terminal domain"/>
    <property type="match status" value="1"/>
</dbReference>
<evidence type="ECO:0000313" key="3">
    <source>
        <dbReference type="EMBL" id="GMN36673.1"/>
    </source>
</evidence>
<evidence type="ECO:0000313" key="4">
    <source>
        <dbReference type="Proteomes" id="UP001187192"/>
    </source>
</evidence>
<dbReference type="InterPro" id="IPR011074">
    <property type="entry name" value="CRAL/TRIO_N_dom"/>
</dbReference>
<dbReference type="PANTHER" id="PTHR46226:SF6">
    <property type="entry name" value="SEC14P-LIKE PHOSPHATIDYLINOSITOL TRANSFER FAMILY PROTEIN"/>
    <property type="match status" value="1"/>
</dbReference>
<comment type="caution">
    <text evidence="3">The sequence shown here is derived from an EMBL/GenBank/DDBJ whole genome shotgun (WGS) entry which is preliminary data.</text>
</comment>